<protein>
    <recommendedName>
        <fullName evidence="5">Ankyrin repeat protein</fullName>
    </recommendedName>
</protein>
<accession>A0ABR2JY72</accession>
<gene>
    <name evidence="3" type="ORF">M9Y10_042794</name>
</gene>
<name>A0ABR2JY72_9EUKA</name>
<keyword evidence="2" id="KW-0040">ANK repeat</keyword>
<keyword evidence="4" id="KW-1185">Reference proteome</keyword>
<dbReference type="InterPro" id="IPR002110">
    <property type="entry name" value="Ankyrin_rpt"/>
</dbReference>
<dbReference type="PANTHER" id="PTHR24198:SF165">
    <property type="entry name" value="ANKYRIN REPEAT-CONTAINING PROTEIN-RELATED"/>
    <property type="match status" value="1"/>
</dbReference>
<proteinExistence type="predicted"/>
<sequence length="438" mass="50644">MSPLIAAIKKENIEIVEILLEFPNTDVNVQDRLFNLKLNGQDYDKISPLILAINVDNIKIFDLLLNHPNIDINMTIEPISDRSTIWTPLHMAIMLENTLFAEKLINHPNIDVNIIANFDESTSIFEVFEVHHFDLFYTPLQLTVELENIKMIELLLSHPKISLNEIEKYSTYMKLDSFGSCNFKQVEQTILHRSIQKNNINIIKLLLEQPKLDVNSFATFTFFPGKGFWGSTGVLIDSNKTIVKKTALHLAYKLGDQNIIQLFLNRKDIDINVQDEEGKKPNELSKDSIIDQIGLPFKLFSFRFALCIFVKSSQFIKTNEDSHLICLVKTKYDSGVTQWDFREQWNQFFKLCVHSLSETLTITVKRIENYKEDDVATTEINLSSFRFDRTTDEVCNLNPVNNNNVHGVVNLKYELCTMKSIESLENIEIFSRMNGFLF</sequence>
<dbReference type="InterPro" id="IPR035892">
    <property type="entry name" value="C2_domain_sf"/>
</dbReference>
<dbReference type="InterPro" id="IPR036770">
    <property type="entry name" value="Ankyrin_rpt-contain_sf"/>
</dbReference>
<evidence type="ECO:0008006" key="5">
    <source>
        <dbReference type="Google" id="ProtNLM"/>
    </source>
</evidence>
<keyword evidence="1" id="KW-0677">Repeat</keyword>
<evidence type="ECO:0000313" key="4">
    <source>
        <dbReference type="Proteomes" id="UP001470230"/>
    </source>
</evidence>
<dbReference type="SUPFAM" id="SSF48403">
    <property type="entry name" value="Ankyrin repeat"/>
    <property type="match status" value="1"/>
</dbReference>
<evidence type="ECO:0000313" key="3">
    <source>
        <dbReference type="EMBL" id="KAK8883696.1"/>
    </source>
</evidence>
<organism evidence="3 4">
    <name type="scientific">Tritrichomonas musculus</name>
    <dbReference type="NCBI Taxonomy" id="1915356"/>
    <lineage>
        <taxon>Eukaryota</taxon>
        <taxon>Metamonada</taxon>
        <taxon>Parabasalia</taxon>
        <taxon>Tritrichomonadida</taxon>
        <taxon>Tritrichomonadidae</taxon>
        <taxon>Tritrichomonas</taxon>
    </lineage>
</organism>
<dbReference type="PANTHER" id="PTHR24198">
    <property type="entry name" value="ANKYRIN REPEAT AND PROTEIN KINASE DOMAIN-CONTAINING PROTEIN"/>
    <property type="match status" value="1"/>
</dbReference>
<comment type="caution">
    <text evidence="3">The sequence shown here is derived from an EMBL/GenBank/DDBJ whole genome shotgun (WGS) entry which is preliminary data.</text>
</comment>
<reference evidence="3 4" key="1">
    <citation type="submission" date="2024-04" db="EMBL/GenBank/DDBJ databases">
        <title>Tritrichomonas musculus Genome.</title>
        <authorList>
            <person name="Alves-Ferreira E."/>
            <person name="Grigg M."/>
            <person name="Lorenzi H."/>
            <person name="Galac M."/>
        </authorList>
    </citation>
    <scope>NUCLEOTIDE SEQUENCE [LARGE SCALE GENOMIC DNA]</scope>
    <source>
        <strain evidence="3 4">EAF2021</strain>
    </source>
</reference>
<dbReference type="SUPFAM" id="SSF49562">
    <property type="entry name" value="C2 domain (Calcium/lipid-binding domain, CaLB)"/>
    <property type="match status" value="1"/>
</dbReference>
<dbReference type="EMBL" id="JAPFFF010000008">
    <property type="protein sequence ID" value="KAK8883696.1"/>
    <property type="molecule type" value="Genomic_DNA"/>
</dbReference>
<dbReference type="Pfam" id="PF00023">
    <property type="entry name" value="Ank"/>
    <property type="match status" value="1"/>
</dbReference>
<dbReference type="SMART" id="SM00248">
    <property type="entry name" value="ANK"/>
    <property type="match status" value="6"/>
</dbReference>
<dbReference type="Pfam" id="PF12796">
    <property type="entry name" value="Ank_2"/>
    <property type="match status" value="1"/>
</dbReference>
<evidence type="ECO:0000256" key="1">
    <source>
        <dbReference type="ARBA" id="ARBA00022737"/>
    </source>
</evidence>
<evidence type="ECO:0000256" key="2">
    <source>
        <dbReference type="ARBA" id="ARBA00023043"/>
    </source>
</evidence>
<dbReference type="Gene3D" id="1.25.40.20">
    <property type="entry name" value="Ankyrin repeat-containing domain"/>
    <property type="match status" value="3"/>
</dbReference>
<dbReference type="Proteomes" id="UP001470230">
    <property type="component" value="Unassembled WGS sequence"/>
</dbReference>